<comment type="subcellular location">
    <subcellularLocation>
        <location evidence="1">Membrane</location>
        <topology evidence="1">Multi-pass membrane protein</topology>
    </subcellularLocation>
</comment>
<keyword evidence="5" id="KW-0472">Membrane</keyword>
<dbReference type="Gene3D" id="2.40.160.20">
    <property type="match status" value="1"/>
</dbReference>
<feature type="signal peptide" evidence="6">
    <location>
        <begin position="1"/>
        <end position="22"/>
    </location>
</feature>
<evidence type="ECO:0000256" key="5">
    <source>
        <dbReference type="ARBA" id="ARBA00023136"/>
    </source>
</evidence>
<evidence type="ECO:0000313" key="7">
    <source>
        <dbReference type="EMBL" id="XBS70182.1"/>
    </source>
</evidence>
<dbReference type="InterPro" id="IPR051723">
    <property type="entry name" value="Bact_OM_Invasion-Related"/>
</dbReference>
<feature type="chain" id="PRO_5043537655" evidence="6">
    <location>
        <begin position="23"/>
        <end position="192"/>
    </location>
</feature>
<dbReference type="GO" id="GO:0044384">
    <property type="term" value="C:host outer membrane"/>
    <property type="evidence" value="ECO:0007669"/>
    <property type="project" value="InterPro"/>
</dbReference>
<accession>A0AAU7QC09</accession>
<dbReference type="PANTHER" id="PTHR35892">
    <property type="entry name" value="OUTER MEMBRANE PROTEIN PAGN-RELATED"/>
    <property type="match status" value="1"/>
</dbReference>
<evidence type="ECO:0000256" key="4">
    <source>
        <dbReference type="ARBA" id="ARBA00022729"/>
    </source>
</evidence>
<name>A0AAU7QC09_9GAMM</name>
<dbReference type="GO" id="GO:0016020">
    <property type="term" value="C:membrane"/>
    <property type="evidence" value="ECO:0007669"/>
    <property type="project" value="UniProtKB-SubCell"/>
</dbReference>
<dbReference type="Pfam" id="PF06316">
    <property type="entry name" value="Ail_Lom"/>
    <property type="match status" value="1"/>
</dbReference>
<dbReference type="PROSITE" id="PS00695">
    <property type="entry name" value="ENT_VIR_OMP_2"/>
    <property type="match status" value="1"/>
</dbReference>
<evidence type="ECO:0000256" key="1">
    <source>
        <dbReference type="ARBA" id="ARBA00004141"/>
    </source>
</evidence>
<keyword evidence="4 6" id="KW-0732">Signal</keyword>
<dbReference type="PRINTS" id="PR00316">
    <property type="entry name" value="ENTEROVIROMP"/>
</dbReference>
<dbReference type="EMBL" id="CP157947">
    <property type="protein sequence ID" value="XBS70182.1"/>
    <property type="molecule type" value="Genomic_DNA"/>
</dbReference>
<proteinExistence type="predicted"/>
<dbReference type="SUPFAM" id="SSF56925">
    <property type="entry name" value="OMPA-like"/>
    <property type="match status" value="1"/>
</dbReference>
<protein>
    <submittedName>
        <fullName evidence="7">Ail/Lom family outer membrane beta-barrel protein</fullName>
    </submittedName>
</protein>
<evidence type="ECO:0000256" key="2">
    <source>
        <dbReference type="ARBA" id="ARBA00022452"/>
    </source>
</evidence>
<dbReference type="InterPro" id="IPR011250">
    <property type="entry name" value="OMP/PagP_B-barrel"/>
</dbReference>
<keyword evidence="3" id="KW-0812">Transmembrane</keyword>
<dbReference type="PANTHER" id="PTHR35892:SF2">
    <property type="entry name" value="OUTER MEMBRANE PROTEIN PAGN"/>
    <property type="match status" value="1"/>
</dbReference>
<reference evidence="7" key="1">
    <citation type="submission" date="2024-06" db="EMBL/GenBank/DDBJ databases">
        <authorList>
            <person name="Coelho C."/>
            <person name="Bento M."/>
            <person name="Garcia E."/>
            <person name="Camelo A."/>
            <person name="Brandao I."/>
            <person name="Espirito Santo C."/>
            <person name="Trovao J."/>
            <person name="Verissimo A."/>
            <person name="Costa J."/>
            <person name="Tiago I."/>
        </authorList>
    </citation>
    <scope>NUCLEOTIDE SEQUENCE</scope>
    <source>
        <strain evidence="7">KWT182</strain>
    </source>
</reference>
<organism evidence="7">
    <name type="scientific">Acerihabitans sp. KWT182</name>
    <dbReference type="NCBI Taxonomy" id="3157919"/>
    <lineage>
        <taxon>Bacteria</taxon>
        <taxon>Pseudomonadati</taxon>
        <taxon>Pseudomonadota</taxon>
        <taxon>Gammaproteobacteria</taxon>
        <taxon>Enterobacterales</taxon>
        <taxon>Pectobacteriaceae</taxon>
        <taxon>Acerihabitans</taxon>
    </lineage>
</organism>
<evidence type="ECO:0000256" key="3">
    <source>
        <dbReference type="ARBA" id="ARBA00022692"/>
    </source>
</evidence>
<sequence>MKKLCLALVTCATLGMNFNALADNNHTVSLGYAQSKIKDGPNLKGVNAKYRFEWDSSISFISSLTYMGKDQEWSYPGALTTNKIKQELSYWSLSAGPAYRFNEFVSLYGLAGINFSKMRNTVTERLGVGGWERSDSESHKSKAFMYGAGVIINPMQNLSLELGYEASSAKFKDSDNKRYSINGFNAGVGYRF</sequence>
<dbReference type="AlphaFoldDB" id="A0AAU7QC09"/>
<gene>
    <name evidence="7" type="ORF">ABK905_02540</name>
</gene>
<evidence type="ECO:0000256" key="6">
    <source>
        <dbReference type="SAM" id="SignalP"/>
    </source>
</evidence>
<dbReference type="InterPro" id="IPR000758">
    <property type="entry name" value="Enterovir_OMP"/>
</dbReference>
<keyword evidence="2" id="KW-1134">Transmembrane beta strand</keyword>